<evidence type="ECO:0000256" key="4">
    <source>
        <dbReference type="ARBA" id="ARBA00023136"/>
    </source>
</evidence>
<gene>
    <name evidence="7" type="ORF">M5I08_19635</name>
</gene>
<feature type="transmembrane region" description="Helical" evidence="5">
    <location>
        <begin position="213"/>
        <end position="230"/>
    </location>
</feature>
<protein>
    <submittedName>
        <fullName evidence="7">HAD-IC family P-type ATPase</fullName>
    </submittedName>
</protein>
<dbReference type="InterPro" id="IPR059000">
    <property type="entry name" value="ATPase_P-type_domA"/>
</dbReference>
<dbReference type="InterPro" id="IPR001757">
    <property type="entry name" value="P_typ_ATPase"/>
</dbReference>
<evidence type="ECO:0000256" key="5">
    <source>
        <dbReference type="SAM" id="Phobius"/>
    </source>
</evidence>
<name>A0ABY4QK03_9MYCO</name>
<dbReference type="InterPro" id="IPR044492">
    <property type="entry name" value="P_typ_ATPase_HD_dom"/>
</dbReference>
<dbReference type="SFLD" id="SFLDS00003">
    <property type="entry name" value="Haloacid_Dehalogenase"/>
    <property type="match status" value="1"/>
</dbReference>
<comment type="subcellular location">
    <subcellularLocation>
        <location evidence="1">Membrane</location>
        <topology evidence="1">Multi-pass membrane protein</topology>
    </subcellularLocation>
</comment>
<feature type="transmembrane region" description="Helical" evidence="5">
    <location>
        <begin position="665"/>
        <end position="687"/>
    </location>
</feature>
<feature type="transmembrane region" description="Helical" evidence="5">
    <location>
        <begin position="759"/>
        <end position="782"/>
    </location>
</feature>
<keyword evidence="8" id="KW-1185">Reference proteome</keyword>
<dbReference type="SFLD" id="SFLDF00027">
    <property type="entry name" value="p-type_atpase"/>
    <property type="match status" value="1"/>
</dbReference>
<evidence type="ECO:0000256" key="3">
    <source>
        <dbReference type="ARBA" id="ARBA00022989"/>
    </source>
</evidence>
<proteinExistence type="predicted"/>
<dbReference type="Pfam" id="PF00702">
    <property type="entry name" value="Hydrolase"/>
    <property type="match status" value="1"/>
</dbReference>
<dbReference type="PROSITE" id="PS00154">
    <property type="entry name" value="ATPASE_E1_E2"/>
    <property type="match status" value="1"/>
</dbReference>
<sequence>MTTSLATGLTHAEVAQRVAEGKVNDVPSRATRSVADIVRANVFTRINAILGVLFAIVLATGSVINGLFGFLIIVNSVVGMVQEMRAKQTLDRLAIVGQAKPLVRRADGTRELLPSAVVLDDIIELGPGDQVVVDGVVVEESGLEIDESLLSGEADPVLKRIDDAVMSGSFVVAGTGACRATRVGHDAYAARLAAQASRFTLVRSELRTGINKILQLITYLLIPAGLLIIYTQMFTTHVGWRQSVLRTVGALVPMVPEGLVLMTSIAFAVGVVRLGRRQCLVQELPAIEGLARVNVVCADKTGTLTENRMQVASLQRLDSVPGMDAIVDVLASLAAGDARPNASIQAIAEAYRNPPDWTATATAPFKSATKWSGASYGEHGNWVLGAPDVLLDPSSAAAEQAETAGSHGLRVLLLGSTDRPVDHPDGPGRVVPAALIMLEQKVRPDARETLDYLAVQGISVKVLSGDNAVSVSAVASALGLGGETLDARKLPTDPGDLAETLEKYTTFGRVRPDQKRVMVRALQSLGNTVAMTGDGVNDVLALKDADIGVAMGTGSSASRAVAQIVLLDNKFATLPYVVGEGRRVIGNIERVSNLFLTKTVYSVLLALLIGLTGLAAKVLGINALTFPFEPIQVTTAAWFTIGIPAFILSLAPNNERAQSGFVRRVMKAAVPNGAVAGIATFVCYLLAFRGATASPAQQMQASTSALITLLVIAVWVLAVVARPYTWWRVILVVWSGAAYVVIFSIPLARQQFMLDPSNIALTTTALAIGVLGAAIVEALWWLPGSPSGDVPRFWGQPEG</sequence>
<evidence type="ECO:0000313" key="8">
    <source>
        <dbReference type="Proteomes" id="UP001056610"/>
    </source>
</evidence>
<feature type="transmembrane region" description="Helical" evidence="5">
    <location>
        <begin position="600"/>
        <end position="624"/>
    </location>
</feature>
<feature type="domain" description="P-type ATPase A" evidence="6">
    <location>
        <begin position="102"/>
        <end position="195"/>
    </location>
</feature>
<organism evidence="7 8">
    <name type="scientific">Candidatus Mycobacterium methanotrophicum</name>
    <dbReference type="NCBI Taxonomy" id="2943498"/>
    <lineage>
        <taxon>Bacteria</taxon>
        <taxon>Bacillati</taxon>
        <taxon>Actinomycetota</taxon>
        <taxon>Actinomycetes</taxon>
        <taxon>Mycobacteriales</taxon>
        <taxon>Mycobacteriaceae</taxon>
        <taxon>Mycobacterium</taxon>
    </lineage>
</organism>
<feature type="transmembrane region" description="Helical" evidence="5">
    <location>
        <begin position="48"/>
        <end position="78"/>
    </location>
</feature>
<keyword evidence="4 5" id="KW-0472">Membrane</keyword>
<evidence type="ECO:0000313" key="7">
    <source>
        <dbReference type="EMBL" id="UQX10321.1"/>
    </source>
</evidence>
<dbReference type="RefSeq" id="WP_219068906.1">
    <property type="nucleotide sequence ID" value="NZ_CAJUXY010000045.1"/>
</dbReference>
<keyword evidence="2 5" id="KW-0812">Transmembrane</keyword>
<dbReference type="SFLD" id="SFLDG00002">
    <property type="entry name" value="C1.7:_P-type_atpase_like"/>
    <property type="match status" value="1"/>
</dbReference>
<dbReference type="InterPro" id="IPR018303">
    <property type="entry name" value="ATPase_P-typ_P_site"/>
</dbReference>
<dbReference type="PANTHER" id="PTHR42861">
    <property type="entry name" value="CALCIUM-TRANSPORTING ATPASE"/>
    <property type="match status" value="1"/>
</dbReference>
<dbReference type="Proteomes" id="UP001056610">
    <property type="component" value="Chromosome"/>
</dbReference>
<evidence type="ECO:0000259" key="6">
    <source>
        <dbReference type="Pfam" id="PF00122"/>
    </source>
</evidence>
<evidence type="ECO:0000256" key="2">
    <source>
        <dbReference type="ARBA" id="ARBA00022692"/>
    </source>
</evidence>
<keyword evidence="3 5" id="KW-1133">Transmembrane helix</keyword>
<reference evidence="7" key="1">
    <citation type="submission" date="2022-05" db="EMBL/GenBank/DDBJ databases">
        <title>A methanotrophic Mycobacterium dominates a cave microbial ecosystem.</title>
        <authorList>
            <person name="Van Spanning R.J.M."/>
            <person name="Guan Q."/>
            <person name="Melkonian C."/>
            <person name="Gallant J."/>
            <person name="Polerecky L."/>
            <person name="Flot J.-F."/>
            <person name="Brandt B.W."/>
            <person name="Braster M."/>
            <person name="Iturbe Espinoza P."/>
            <person name="Aerts J."/>
            <person name="Meima-Franke M."/>
            <person name="Piersma S.R."/>
            <person name="Bunduc C."/>
            <person name="Ummels R."/>
            <person name="Pain A."/>
            <person name="Fleming E.J."/>
            <person name="van der Wel N."/>
            <person name="Gherman V.D."/>
            <person name="Sarbu S.M."/>
            <person name="Bodelier P.L.E."/>
            <person name="Bitter W."/>
        </authorList>
    </citation>
    <scope>NUCLEOTIDE SEQUENCE</scope>
    <source>
        <strain evidence="7">Sulfur Cave</strain>
    </source>
</reference>
<feature type="transmembrane region" description="Helical" evidence="5">
    <location>
        <begin position="727"/>
        <end position="747"/>
    </location>
</feature>
<evidence type="ECO:0000256" key="1">
    <source>
        <dbReference type="ARBA" id="ARBA00004141"/>
    </source>
</evidence>
<feature type="transmembrane region" description="Helical" evidence="5">
    <location>
        <begin position="250"/>
        <end position="272"/>
    </location>
</feature>
<feature type="transmembrane region" description="Helical" evidence="5">
    <location>
        <begin position="699"/>
        <end position="720"/>
    </location>
</feature>
<accession>A0ABY4QK03</accession>
<feature type="transmembrane region" description="Helical" evidence="5">
    <location>
        <begin position="636"/>
        <end position="653"/>
    </location>
</feature>
<dbReference type="Pfam" id="PF00122">
    <property type="entry name" value="E1-E2_ATPase"/>
    <property type="match status" value="1"/>
</dbReference>
<dbReference type="EMBL" id="CP097320">
    <property type="protein sequence ID" value="UQX10321.1"/>
    <property type="molecule type" value="Genomic_DNA"/>
</dbReference>
<dbReference type="NCBIfam" id="TIGR01494">
    <property type="entry name" value="ATPase_P-type"/>
    <property type="match status" value="2"/>
</dbReference>